<dbReference type="InterPro" id="IPR016783">
    <property type="entry name" value="Biofilm_formation_YmcA"/>
</dbReference>
<dbReference type="EMBL" id="BJWF01000010">
    <property type="protein sequence ID" value="GEL91816.1"/>
    <property type="molecule type" value="Genomic_DNA"/>
</dbReference>
<protein>
    <submittedName>
        <fullName evidence="1">Uncharacterized protein</fullName>
    </submittedName>
</protein>
<dbReference type="InterPro" id="IPR010368">
    <property type="entry name" value="Com_YlbF"/>
</dbReference>
<organism evidence="1 2">
    <name type="scientific">Enterococcus villorum</name>
    <dbReference type="NCBI Taxonomy" id="112904"/>
    <lineage>
        <taxon>Bacteria</taxon>
        <taxon>Bacillati</taxon>
        <taxon>Bacillota</taxon>
        <taxon>Bacilli</taxon>
        <taxon>Lactobacillales</taxon>
        <taxon>Enterococcaceae</taxon>
        <taxon>Enterococcus</taxon>
    </lineage>
</organism>
<dbReference type="Proteomes" id="UP000321830">
    <property type="component" value="Unassembled WGS sequence"/>
</dbReference>
<accession>A0A511J1C0</accession>
<evidence type="ECO:0000313" key="2">
    <source>
        <dbReference type="Proteomes" id="UP000321830"/>
    </source>
</evidence>
<sequence length="75" mass="8741">MQKEPSIQREVAKLAQFLSEHETIIRYKELEQKIQNNHYLTQLTEAIKTAQKNAVNFAHYGKKTQKKKRLAASIS</sequence>
<evidence type="ECO:0000313" key="1">
    <source>
        <dbReference type="EMBL" id="GEL91816.1"/>
    </source>
</evidence>
<dbReference type="Pfam" id="PF06133">
    <property type="entry name" value="Com_YlbF"/>
    <property type="match status" value="1"/>
</dbReference>
<dbReference type="AlphaFoldDB" id="A0A511J1C0"/>
<proteinExistence type="predicted"/>
<gene>
    <name evidence="1" type="ORF">EVI01_11530</name>
</gene>
<reference evidence="1 2" key="1">
    <citation type="submission" date="2019-07" db="EMBL/GenBank/DDBJ databases">
        <title>Whole genome shotgun sequence of Enterococcus villorum NBRC 100699.</title>
        <authorList>
            <person name="Hosoyama A."/>
            <person name="Uohara A."/>
            <person name="Ohji S."/>
            <person name="Ichikawa N."/>
        </authorList>
    </citation>
    <scope>NUCLEOTIDE SEQUENCE [LARGE SCALE GENOMIC DNA]</scope>
    <source>
        <strain evidence="1 2">NBRC 100699</strain>
    </source>
</reference>
<dbReference type="PIRSF" id="PIRSF021287">
    <property type="entry name" value="Biofilm_formation_YmcA"/>
    <property type="match status" value="1"/>
</dbReference>
<name>A0A511J1C0_9ENTE</name>
<dbReference type="SUPFAM" id="SSF158622">
    <property type="entry name" value="YheA/YmcA-like"/>
    <property type="match status" value="1"/>
</dbReference>
<dbReference type="Gene3D" id="1.20.1500.10">
    <property type="entry name" value="YheA/YmcA-like"/>
    <property type="match status" value="1"/>
</dbReference>
<dbReference type="InterPro" id="IPR023378">
    <property type="entry name" value="YheA/YmcA-like_dom_sf"/>
</dbReference>
<comment type="caution">
    <text evidence="1">The sequence shown here is derived from an EMBL/GenBank/DDBJ whole genome shotgun (WGS) entry which is preliminary data.</text>
</comment>